<feature type="compositionally biased region" description="Basic residues" evidence="14">
    <location>
        <begin position="318"/>
        <end position="376"/>
    </location>
</feature>
<feature type="compositionally biased region" description="Basic and acidic residues" evidence="14">
    <location>
        <begin position="271"/>
        <end position="280"/>
    </location>
</feature>
<evidence type="ECO:0000256" key="10">
    <source>
        <dbReference type="ARBA" id="ARBA00023180"/>
    </source>
</evidence>
<evidence type="ECO:0000256" key="3">
    <source>
        <dbReference type="ARBA" id="ARBA00022674"/>
    </source>
</evidence>
<dbReference type="HOGENOM" id="CLU_575637_0_0_1"/>
<feature type="chain" id="PRO_5029783529" description="Histidine-rich glycoprotein" evidence="15">
    <location>
        <begin position="20"/>
        <end position="474"/>
    </location>
</feature>
<keyword evidence="4" id="KW-0356">Hemostasis</keyword>
<dbReference type="InterPro" id="IPR046350">
    <property type="entry name" value="Cystatin_sf"/>
</dbReference>
<dbReference type="Gene3D" id="3.10.450.10">
    <property type="match status" value="2"/>
</dbReference>
<gene>
    <name evidence="16" type="primary">LOC111719988</name>
</gene>
<dbReference type="AlphaFoldDB" id="G3VP35"/>
<reference evidence="16" key="2">
    <citation type="submission" date="2025-08" db="UniProtKB">
        <authorList>
            <consortium name="Ensembl"/>
        </authorList>
    </citation>
    <scope>IDENTIFICATION</scope>
</reference>
<keyword evidence="8" id="KW-0094">Blood coagulation</keyword>
<dbReference type="GO" id="GO:0072562">
    <property type="term" value="C:blood microparticle"/>
    <property type="evidence" value="ECO:0007669"/>
    <property type="project" value="TreeGrafter"/>
</dbReference>
<dbReference type="GO" id="GO:0010543">
    <property type="term" value="P:regulation of platelet activation"/>
    <property type="evidence" value="ECO:0007669"/>
    <property type="project" value="TreeGrafter"/>
</dbReference>
<feature type="compositionally biased region" description="Basic and acidic residues" evidence="14">
    <location>
        <begin position="380"/>
        <end position="390"/>
    </location>
</feature>
<dbReference type="PANTHER" id="PTHR13814:SF3">
    <property type="entry name" value="HISTIDINE-RICH GLYCOPROTEIN"/>
    <property type="match status" value="1"/>
</dbReference>
<reference evidence="16" key="3">
    <citation type="submission" date="2025-09" db="UniProtKB">
        <authorList>
            <consortium name="Ensembl"/>
        </authorList>
    </citation>
    <scope>IDENTIFICATION</scope>
</reference>
<dbReference type="GO" id="GO:0042730">
    <property type="term" value="P:fibrinolysis"/>
    <property type="evidence" value="ECO:0007669"/>
    <property type="project" value="UniProtKB-KW"/>
</dbReference>
<feature type="compositionally biased region" description="Basic residues" evidence="14">
    <location>
        <begin position="202"/>
        <end position="211"/>
    </location>
</feature>
<dbReference type="GeneTree" id="ENSGT00950000182930"/>
<dbReference type="GO" id="GO:0051918">
    <property type="term" value="P:negative regulation of fibrinolysis"/>
    <property type="evidence" value="ECO:0007669"/>
    <property type="project" value="TreeGrafter"/>
</dbReference>
<organism evidence="16 17">
    <name type="scientific">Sarcophilus harrisii</name>
    <name type="common">Tasmanian devil</name>
    <name type="synonym">Sarcophilus laniarius</name>
    <dbReference type="NCBI Taxonomy" id="9305"/>
    <lineage>
        <taxon>Eukaryota</taxon>
        <taxon>Metazoa</taxon>
        <taxon>Chordata</taxon>
        <taxon>Craniata</taxon>
        <taxon>Vertebrata</taxon>
        <taxon>Euteleostomi</taxon>
        <taxon>Mammalia</taxon>
        <taxon>Metatheria</taxon>
        <taxon>Dasyuromorphia</taxon>
        <taxon>Dasyuridae</taxon>
        <taxon>Sarcophilus</taxon>
    </lineage>
</organism>
<protein>
    <recommendedName>
        <fullName evidence="12">Histidine-rich glycoprotein</fullName>
    </recommendedName>
    <alternativeName>
        <fullName evidence="13">Histidine-proline-rich glycoprotein</fullName>
    </alternativeName>
</protein>
<dbReference type="InParanoid" id="G3VP35"/>
<dbReference type="FunCoup" id="G3VP35">
    <property type="interactions" value="91"/>
</dbReference>
<evidence type="ECO:0000313" key="16">
    <source>
        <dbReference type="Ensembl" id="ENSSHAP00000004940.2"/>
    </source>
</evidence>
<dbReference type="Proteomes" id="UP000007648">
    <property type="component" value="Unassembled WGS sequence"/>
</dbReference>
<name>G3VP35_SARHA</name>
<sequence>MRVPAILLLLLASAGPSFSLSPADCDAAVPKAEGILHLINERRTEGFQFQLLRVADAHTDVHEEKSAIIHYLVLDVIESDCSVLSRTHKEECREEGIRIVSEVVIGKCKVVAITHPNTSCERELDELIEFNCTTSSASFALTNKRPGPTIIDYFEDPESYKEQAEKALKHYKQDHVSASSFQVVKVERALRVDSRNVSSGRHHYFNRCRHPPPREQHLAHKPLGHGCRDPSCHHHSHEHRGPPPTHQSILEEKEPKAGAQERLLSSSDNSPIRDEAESHHPQGTHPPGHVELHDDHNHGPHKPCSDDGGTCELGPHGHGPHKHGPHGHGPHKHGPHGHGPHKHGPHGHGPHKHCPPGHGPHGHGHHRHRPHCHGPQRHGPPHDPSEEQDFHRHFPFHGREVGSVYRLPPLKKGQVLPLPEISIPSQDHCPQSGEHHPPKPEIQPFPQTSSESCPGKFKIDYPQILPFLEHKDSE</sequence>
<evidence type="ECO:0000256" key="4">
    <source>
        <dbReference type="ARBA" id="ARBA00022696"/>
    </source>
</evidence>
<evidence type="ECO:0000256" key="5">
    <source>
        <dbReference type="ARBA" id="ARBA00022737"/>
    </source>
</evidence>
<dbReference type="GO" id="GO:0008270">
    <property type="term" value="F:zinc ion binding"/>
    <property type="evidence" value="ECO:0007669"/>
    <property type="project" value="TreeGrafter"/>
</dbReference>
<feature type="compositionally biased region" description="Basic and acidic residues" evidence="14">
    <location>
        <begin position="288"/>
        <end position="298"/>
    </location>
</feature>
<keyword evidence="10" id="KW-0325">Glycoprotein</keyword>
<dbReference type="InterPro" id="IPR050735">
    <property type="entry name" value="Kininogen_Fetuin_HRG"/>
</dbReference>
<dbReference type="GO" id="GO:0008201">
    <property type="term" value="F:heparin binding"/>
    <property type="evidence" value="ECO:0007669"/>
    <property type="project" value="UniProtKB-KW"/>
</dbReference>
<evidence type="ECO:0000256" key="11">
    <source>
        <dbReference type="ARBA" id="ARBA00023281"/>
    </source>
</evidence>
<keyword evidence="15" id="KW-0732">Signal</keyword>
<reference evidence="16 17" key="1">
    <citation type="journal article" date="2011" name="Proc. Natl. Acad. Sci. U.S.A.">
        <title>Genetic diversity and population structure of the endangered marsupial Sarcophilus harrisii (Tasmanian devil).</title>
        <authorList>
            <person name="Miller W."/>
            <person name="Hayes V.M."/>
            <person name="Ratan A."/>
            <person name="Petersen D.C."/>
            <person name="Wittekindt N.E."/>
            <person name="Miller J."/>
            <person name="Walenz B."/>
            <person name="Knight J."/>
            <person name="Qi J."/>
            <person name="Zhao F."/>
            <person name="Wang Q."/>
            <person name="Bedoya-Reina O.C."/>
            <person name="Katiyar N."/>
            <person name="Tomsho L.P."/>
            <person name="Kasson L.M."/>
            <person name="Hardie R.A."/>
            <person name="Woodbridge P."/>
            <person name="Tindall E.A."/>
            <person name="Bertelsen M.F."/>
            <person name="Dixon D."/>
            <person name="Pyecroft S."/>
            <person name="Helgen K.M."/>
            <person name="Lesk A.M."/>
            <person name="Pringle T.H."/>
            <person name="Patterson N."/>
            <person name="Zhang Y."/>
            <person name="Kreiss A."/>
            <person name="Woods G.M."/>
            <person name="Jones M.E."/>
            <person name="Schuster S.C."/>
        </authorList>
    </citation>
    <scope>NUCLEOTIDE SEQUENCE [LARGE SCALE GENOMIC DNA]</scope>
</reference>
<keyword evidence="3" id="KW-0358">Heparin-binding</keyword>
<dbReference type="Ensembl" id="ENSSHAT00000004989.2">
    <property type="protein sequence ID" value="ENSSHAP00000004940.2"/>
    <property type="gene ID" value="ENSSHAG00000004328.2"/>
</dbReference>
<dbReference type="GO" id="GO:0007596">
    <property type="term" value="P:blood coagulation"/>
    <property type="evidence" value="ECO:0007669"/>
    <property type="project" value="UniProtKB-KW"/>
</dbReference>
<evidence type="ECO:0000256" key="2">
    <source>
        <dbReference type="ARBA" id="ARBA00022525"/>
    </source>
</evidence>
<evidence type="ECO:0000256" key="12">
    <source>
        <dbReference type="ARBA" id="ARBA00039613"/>
    </source>
</evidence>
<feature type="signal peptide" evidence="15">
    <location>
        <begin position="1"/>
        <end position="19"/>
    </location>
</feature>
<dbReference type="GO" id="GO:0004867">
    <property type="term" value="F:serine-type endopeptidase inhibitor activity"/>
    <property type="evidence" value="ECO:0007669"/>
    <property type="project" value="TreeGrafter"/>
</dbReference>
<evidence type="ECO:0000256" key="1">
    <source>
        <dbReference type="ARBA" id="ARBA00004613"/>
    </source>
</evidence>
<evidence type="ECO:0000256" key="8">
    <source>
        <dbReference type="ARBA" id="ARBA00023084"/>
    </source>
</evidence>
<accession>G3VP35</accession>
<evidence type="ECO:0000256" key="9">
    <source>
        <dbReference type="ARBA" id="ARBA00023157"/>
    </source>
</evidence>
<dbReference type="eggNOG" id="ENOG502S50D">
    <property type="taxonomic scope" value="Eukaryota"/>
</dbReference>
<evidence type="ECO:0000256" key="7">
    <source>
        <dbReference type="ARBA" id="ARBA00023008"/>
    </source>
</evidence>
<keyword evidence="6" id="KW-0862">Zinc</keyword>
<evidence type="ECO:0000256" key="6">
    <source>
        <dbReference type="ARBA" id="ARBA00022833"/>
    </source>
</evidence>
<evidence type="ECO:0000256" key="14">
    <source>
        <dbReference type="SAM" id="MobiDB-lite"/>
    </source>
</evidence>
<dbReference type="SUPFAM" id="SSF54403">
    <property type="entry name" value="Cystatin/monellin"/>
    <property type="match status" value="1"/>
</dbReference>
<evidence type="ECO:0000313" key="17">
    <source>
        <dbReference type="Proteomes" id="UP000007648"/>
    </source>
</evidence>
<evidence type="ECO:0000256" key="15">
    <source>
        <dbReference type="SAM" id="SignalP"/>
    </source>
</evidence>
<dbReference type="PANTHER" id="PTHR13814">
    <property type="entry name" value="FETUIN"/>
    <property type="match status" value="1"/>
</dbReference>
<keyword evidence="17" id="KW-1185">Reference proteome</keyword>
<keyword evidence="2" id="KW-0964">Secreted</keyword>
<keyword evidence="5" id="KW-0677">Repeat</keyword>
<keyword evidence="11" id="KW-0280">Fibrinolysis</keyword>
<keyword evidence="9" id="KW-1015">Disulfide bond</keyword>
<feature type="region of interest" description="Disordered" evidence="14">
    <location>
        <begin position="202"/>
        <end position="390"/>
    </location>
</feature>
<evidence type="ECO:0000256" key="13">
    <source>
        <dbReference type="ARBA" id="ARBA00041330"/>
    </source>
</evidence>
<comment type="subcellular location">
    <subcellularLocation>
        <location evidence="1">Secreted</location>
    </subcellularLocation>
</comment>
<keyword evidence="7" id="KW-0186">Copper</keyword>
<feature type="region of interest" description="Disordered" evidence="14">
    <location>
        <begin position="420"/>
        <end position="457"/>
    </location>
</feature>
<proteinExistence type="predicted"/>